<gene>
    <name evidence="2" type="ORF">KN815_33790</name>
</gene>
<protein>
    <submittedName>
        <fullName evidence="2">Uncharacterized protein</fullName>
    </submittedName>
</protein>
<feature type="region of interest" description="Disordered" evidence="1">
    <location>
        <begin position="1"/>
        <end position="24"/>
    </location>
</feature>
<dbReference type="RefSeq" id="WP_216345658.1">
    <property type="nucleotide sequence ID" value="NZ_JAHLEM010000489.1"/>
</dbReference>
<keyword evidence="3" id="KW-1185">Reference proteome</keyword>
<name>A0ABS6CPH5_9ACTN</name>
<dbReference type="EMBL" id="JAHLEM010000489">
    <property type="protein sequence ID" value="MBU3868843.1"/>
    <property type="molecule type" value="Genomic_DNA"/>
</dbReference>
<proteinExistence type="predicted"/>
<accession>A0ABS6CPH5</accession>
<evidence type="ECO:0000256" key="1">
    <source>
        <dbReference type="SAM" id="MobiDB-lite"/>
    </source>
</evidence>
<sequence length="67" mass="7023">MPHRLYPLAEAGRASSPAGGAEVTPDWGRVAGRIRGEVTDDCAARLPRPRDVSGGVDDHTASLTGRL</sequence>
<reference evidence="2 3" key="1">
    <citation type="submission" date="2021-06" db="EMBL/GenBank/DDBJ databases">
        <authorList>
            <person name="Pan X."/>
        </authorList>
    </citation>
    <scope>NUCLEOTIDE SEQUENCE [LARGE SCALE GENOMIC DNA]</scope>
    <source>
        <strain evidence="2 3">4503</strain>
    </source>
</reference>
<dbReference type="Proteomes" id="UP000720508">
    <property type="component" value="Unassembled WGS sequence"/>
</dbReference>
<feature type="compositionally biased region" description="Basic and acidic residues" evidence="1">
    <location>
        <begin position="48"/>
        <end position="60"/>
    </location>
</feature>
<organism evidence="2 3">
    <name type="scientific">Streptomyces niphimycinicus</name>
    <dbReference type="NCBI Taxonomy" id="2842201"/>
    <lineage>
        <taxon>Bacteria</taxon>
        <taxon>Bacillati</taxon>
        <taxon>Actinomycetota</taxon>
        <taxon>Actinomycetes</taxon>
        <taxon>Kitasatosporales</taxon>
        <taxon>Streptomycetaceae</taxon>
        <taxon>Streptomyces</taxon>
    </lineage>
</organism>
<feature type="region of interest" description="Disordered" evidence="1">
    <location>
        <begin position="45"/>
        <end position="67"/>
    </location>
</feature>
<evidence type="ECO:0000313" key="2">
    <source>
        <dbReference type="EMBL" id="MBU3868843.1"/>
    </source>
</evidence>
<comment type="caution">
    <text evidence="2">The sequence shown here is derived from an EMBL/GenBank/DDBJ whole genome shotgun (WGS) entry which is preliminary data.</text>
</comment>
<evidence type="ECO:0000313" key="3">
    <source>
        <dbReference type="Proteomes" id="UP000720508"/>
    </source>
</evidence>